<dbReference type="InterPro" id="IPR005673">
    <property type="entry name" value="ABC_phos-bd_PstS"/>
</dbReference>
<keyword evidence="2 4" id="KW-0813">Transport</keyword>
<dbReference type="InterPro" id="IPR050962">
    <property type="entry name" value="Phosphate-bind_PstS"/>
</dbReference>
<protein>
    <recommendedName>
        <fullName evidence="4">Phosphate-binding protein</fullName>
    </recommendedName>
</protein>
<keyword evidence="3 4" id="KW-0592">Phosphate transport</keyword>
<dbReference type="GO" id="GO:0042301">
    <property type="term" value="F:phosphate ion binding"/>
    <property type="evidence" value="ECO:0007669"/>
    <property type="project" value="InterPro"/>
</dbReference>
<dbReference type="GO" id="GO:0035435">
    <property type="term" value="P:phosphate ion transmembrane transport"/>
    <property type="evidence" value="ECO:0007669"/>
    <property type="project" value="InterPro"/>
</dbReference>
<dbReference type="STRING" id="1814289.SAMN05216410_1235"/>
<accession>A0A1G6HW92</accession>
<dbReference type="GO" id="GO:0043190">
    <property type="term" value="C:ATP-binding cassette (ABC) transporter complex"/>
    <property type="evidence" value="ECO:0007669"/>
    <property type="project" value="InterPro"/>
</dbReference>
<organism evidence="7 8">
    <name type="scientific">Sanguibacter gelidistatuariae</name>
    <dbReference type="NCBI Taxonomy" id="1814289"/>
    <lineage>
        <taxon>Bacteria</taxon>
        <taxon>Bacillati</taxon>
        <taxon>Actinomycetota</taxon>
        <taxon>Actinomycetes</taxon>
        <taxon>Micrococcales</taxon>
        <taxon>Sanguibacteraceae</taxon>
        <taxon>Sanguibacter</taxon>
    </lineage>
</organism>
<proteinExistence type="inferred from homology"/>
<sequence length="384" mass="38742">MGKTVKRVNNRSLASIALVGALAATLTACGADATTSGKTTDAGKDAATTEAAADLSGNLAGAGATSVEKAMGGWIAKFGETAPDVTVSYAGGGSSAGREQFLAGGILFAGSDSALKPEEVTSAVDRCFGGEAIELPLYISPIAVVYNLPGVDAANINMSASTIAKIFSGQITNWNDAALAAENEGTTLPDLAIIPVNRSDASGTTKNFTDYLAKASDGVWTHEASDDWPISGTQSGNGTSGLIDTVTGAEGAIGYADASRAGDLGTVALKVGDAYVPFSTEAAAKVVDASPRADDATDKRLVVKIDRTTTEAGTYPLVLVSYSIACSTYDDAADAANIKAFLSYIASPEGQELASDAKVAGSAPISDALRTEVQAAIDSITVKS</sequence>
<evidence type="ECO:0000256" key="2">
    <source>
        <dbReference type="ARBA" id="ARBA00022448"/>
    </source>
</evidence>
<dbReference type="OrthoDB" id="9801510at2"/>
<dbReference type="Pfam" id="PF12849">
    <property type="entry name" value="PBP_like_2"/>
    <property type="match status" value="1"/>
</dbReference>
<evidence type="ECO:0000256" key="1">
    <source>
        <dbReference type="ARBA" id="ARBA00008725"/>
    </source>
</evidence>
<feature type="signal peptide" evidence="5">
    <location>
        <begin position="1"/>
        <end position="30"/>
    </location>
</feature>
<dbReference type="PANTHER" id="PTHR42996:SF1">
    <property type="entry name" value="PHOSPHATE-BINDING PROTEIN PSTS"/>
    <property type="match status" value="1"/>
</dbReference>
<evidence type="ECO:0000259" key="6">
    <source>
        <dbReference type="Pfam" id="PF12849"/>
    </source>
</evidence>
<name>A0A1G6HW92_9MICO</name>
<dbReference type="PIRSF" id="PIRSF002756">
    <property type="entry name" value="PstS"/>
    <property type="match status" value="1"/>
</dbReference>
<feature type="chain" id="PRO_5039178770" description="Phosphate-binding protein" evidence="5">
    <location>
        <begin position="31"/>
        <end position="384"/>
    </location>
</feature>
<reference evidence="7 8" key="1">
    <citation type="submission" date="2016-09" db="EMBL/GenBank/DDBJ databases">
        <authorList>
            <person name="Capua I."/>
            <person name="De Benedictis P."/>
            <person name="Joannis T."/>
            <person name="Lombin L.H."/>
            <person name="Cattoli G."/>
        </authorList>
    </citation>
    <scope>NUCLEOTIDE SEQUENCE [LARGE SCALE GENOMIC DNA]</scope>
    <source>
        <strain evidence="7 8">ISLP-3</strain>
    </source>
</reference>
<dbReference type="AlphaFoldDB" id="A0A1G6HW92"/>
<dbReference type="InterPro" id="IPR024370">
    <property type="entry name" value="PBP_domain"/>
</dbReference>
<comment type="similarity">
    <text evidence="1 4">Belongs to the PstS family.</text>
</comment>
<dbReference type="Gene3D" id="3.40.190.10">
    <property type="entry name" value="Periplasmic binding protein-like II"/>
    <property type="match status" value="2"/>
</dbReference>
<gene>
    <name evidence="7" type="ORF">SAMN05216410_1235</name>
</gene>
<keyword evidence="8" id="KW-1185">Reference proteome</keyword>
<evidence type="ECO:0000256" key="4">
    <source>
        <dbReference type="PIRNR" id="PIRNR002756"/>
    </source>
</evidence>
<keyword evidence="5" id="KW-0732">Signal</keyword>
<evidence type="ECO:0000256" key="5">
    <source>
        <dbReference type="SAM" id="SignalP"/>
    </source>
</evidence>
<evidence type="ECO:0000313" key="8">
    <source>
        <dbReference type="Proteomes" id="UP000199039"/>
    </source>
</evidence>
<dbReference type="PANTHER" id="PTHR42996">
    <property type="entry name" value="PHOSPHATE-BINDING PROTEIN PSTS"/>
    <property type="match status" value="1"/>
</dbReference>
<evidence type="ECO:0000313" key="7">
    <source>
        <dbReference type="EMBL" id="SDB98413.1"/>
    </source>
</evidence>
<dbReference type="CDD" id="cd13565">
    <property type="entry name" value="PBP2_PstS"/>
    <property type="match status" value="1"/>
</dbReference>
<dbReference type="EMBL" id="FMYH01000001">
    <property type="protein sequence ID" value="SDB98413.1"/>
    <property type="molecule type" value="Genomic_DNA"/>
</dbReference>
<dbReference type="PROSITE" id="PS51257">
    <property type="entry name" value="PROKAR_LIPOPROTEIN"/>
    <property type="match status" value="1"/>
</dbReference>
<evidence type="ECO:0000256" key="3">
    <source>
        <dbReference type="ARBA" id="ARBA00022592"/>
    </source>
</evidence>
<dbReference type="SUPFAM" id="SSF53850">
    <property type="entry name" value="Periplasmic binding protein-like II"/>
    <property type="match status" value="1"/>
</dbReference>
<feature type="domain" description="PBP" evidence="6">
    <location>
        <begin position="49"/>
        <end position="349"/>
    </location>
</feature>
<dbReference type="Proteomes" id="UP000199039">
    <property type="component" value="Unassembled WGS sequence"/>
</dbReference>